<evidence type="ECO:0000256" key="4">
    <source>
        <dbReference type="ARBA" id="ARBA00022692"/>
    </source>
</evidence>
<evidence type="ECO:0000313" key="12">
    <source>
        <dbReference type="Proteomes" id="UP000282613"/>
    </source>
</evidence>
<evidence type="ECO:0000256" key="9">
    <source>
        <dbReference type="RuleBase" id="RU010713"/>
    </source>
</evidence>
<evidence type="ECO:0000313" key="11">
    <source>
        <dbReference type="EMBL" id="VDK33160.1"/>
    </source>
</evidence>
<feature type="transmembrane region" description="Helical" evidence="9">
    <location>
        <begin position="232"/>
        <end position="254"/>
    </location>
</feature>
<feature type="transmembrane region" description="Helical" evidence="9">
    <location>
        <begin position="488"/>
        <end position="508"/>
    </location>
</feature>
<keyword evidence="3" id="KW-1003">Cell membrane</keyword>
<gene>
    <name evidence="9" type="primary">inx</name>
    <name evidence="11" type="ORF">TASK_LOCUS4271</name>
</gene>
<dbReference type="EMBL" id="UYRS01018338">
    <property type="protein sequence ID" value="VDK33160.1"/>
    <property type="molecule type" value="Genomic_DNA"/>
</dbReference>
<dbReference type="InterPro" id="IPR000990">
    <property type="entry name" value="Innexin"/>
</dbReference>
<sequence length="1144" mass="131330">MIESTFLDYLTKFKVTTYAGIEDFADKFNFIYTVVVLSLCTVIITAKSYLLKPIACYISTEIGGTNLLNYVENYCWVQGTIPISYASKMPQNDAEWAELENVKILYYQWVPFVLGLQCCLFYTPRLIWQAICYNRTGTDLENLVNQAVTAMHSDEKSRQGTVDTIAEGIEHLLFQGQKRAMLGREDSKGGGRSGTDSEGEKMLDYSGGKHHKRNFAAESARLRVFSKRRGNYIVLTYLLIKMLYLANAVGQMFLMQHFLGFNSTSSPLFGLSVLKNIVNGHDWQMTQIFPRVGFCYAEMKILGVRVNGVTAQCALPVNMLNEKLYIFLWWWILAAAIITAIYLLLWTIRICAKSREVDYIIKYIRFADDVPQFDERDVDDFALRFLRHDGMFLIRMVRLNAGDVVAAGVVNALWSRYQQRLESGNRDPLTNNIRSNIGWSANLEKGGDDTTVRNRAPEMVPQLFMDYASKMQVATYVGVEDFADRFNFIFTVIVLLICTAVVTVKQYILKPISCYISTDVGGKNLLDYVENYCWVQGTIPISYSSDVPETEDDWNRLESHKILYYQWVPFVLGLQCILFYIPRVIWQIICYNQTGADLYHLISMANEARHSKPDKREEMVQNLAKSIERLLYHEGKSKLISKRMGLFRSNTFLQQVFKYRSTLVVPTYLLIKLLCLANSVVQLFLMQIFLGFESTNVPYGLVVLYDLFAGKDWQATLIFPRVAFCYAKLKNLGARANAVTAQCALPVNMLNEKIYVFLWWWILCGSFLTLCSLGVWVLYVMSCKSKTKYVERYLGTRADDADPEEERLFATKFIRQDGEFLLRMIAINSGEIVASDVTGVLWQRYRLKQGLKTPNRPLSCTIHREIRTGKAARLRRKFFKFCSLFYTGKRLGNRLFGTYLVIKALYILNAVGQIYILESFIGLDHNPYNYLGVTMTKNIIDGKGWQATLNFPRVGFCVVPIRQLAGQVYVTAQCALPVNMLNERVYVFLWYWFLLGAVVTIASVPLWLLRMTHRRGRTHFVKRYLRLNELCSSKDNIMVQKFCHQFLRHDGIFLLRMMAINSGSTICSEVVQKLWSIYKAKYYNCDFNHADDEVEEDEASESDFPGVVGRHHTTIQLDAVKPSAPPPSSSSGYSEDFELKKQPI</sequence>
<dbReference type="PROSITE" id="PS51013">
    <property type="entry name" value="PANNEXIN"/>
    <property type="match status" value="3"/>
</dbReference>
<dbReference type="WBParaSite" id="TASK_0000427001-mRNA-1">
    <property type="protein sequence ID" value="TASK_0000427001-mRNA-1"/>
    <property type="gene ID" value="TASK_0000427001"/>
</dbReference>
<proteinExistence type="inferred from homology"/>
<feature type="transmembrane region" description="Helical" evidence="9">
    <location>
        <begin position="989"/>
        <end position="1009"/>
    </location>
</feature>
<evidence type="ECO:0000256" key="2">
    <source>
        <dbReference type="ARBA" id="ARBA00022448"/>
    </source>
</evidence>
<name>A0A158R7R5_TAEAS</name>
<evidence type="ECO:0000256" key="1">
    <source>
        <dbReference type="ARBA" id="ARBA00004651"/>
    </source>
</evidence>
<evidence type="ECO:0000256" key="5">
    <source>
        <dbReference type="ARBA" id="ARBA00022989"/>
    </source>
</evidence>
<feature type="transmembrane region" description="Helical" evidence="9">
    <location>
        <begin position="324"/>
        <end position="345"/>
    </location>
</feature>
<feature type="region of interest" description="Disordered" evidence="10">
    <location>
        <begin position="1116"/>
        <end position="1144"/>
    </location>
</feature>
<evidence type="ECO:0000256" key="6">
    <source>
        <dbReference type="ARBA" id="ARBA00023065"/>
    </source>
</evidence>
<evidence type="ECO:0000256" key="10">
    <source>
        <dbReference type="SAM" id="MobiDB-lite"/>
    </source>
</evidence>
<comment type="subcellular location">
    <subcellularLocation>
        <location evidence="1 9">Cell membrane</location>
        <topology evidence="1 9">Multi-pass membrane protein</topology>
    </subcellularLocation>
</comment>
<comment type="similarity">
    <text evidence="9">Belongs to the pannexin family.</text>
</comment>
<keyword evidence="2 9" id="KW-0813">Transport</keyword>
<comment type="caution">
    <text evidence="9">Lacks conserved residue(s) required for the propagation of feature annotation.</text>
</comment>
<dbReference type="PANTHER" id="PTHR11893:SF36">
    <property type="entry name" value="INNEXIN-5"/>
    <property type="match status" value="1"/>
</dbReference>
<dbReference type="PANTHER" id="PTHR11893">
    <property type="entry name" value="INNEXIN"/>
    <property type="match status" value="1"/>
</dbReference>
<reference evidence="13" key="1">
    <citation type="submission" date="2016-04" db="UniProtKB">
        <authorList>
            <consortium name="WormBaseParasite"/>
        </authorList>
    </citation>
    <scope>IDENTIFICATION</scope>
</reference>
<organism evidence="13">
    <name type="scientific">Taenia asiatica</name>
    <name type="common">Asian tapeworm</name>
    <dbReference type="NCBI Taxonomy" id="60517"/>
    <lineage>
        <taxon>Eukaryota</taxon>
        <taxon>Metazoa</taxon>
        <taxon>Spiralia</taxon>
        <taxon>Lophotrochozoa</taxon>
        <taxon>Platyhelminthes</taxon>
        <taxon>Cestoda</taxon>
        <taxon>Eucestoda</taxon>
        <taxon>Cyclophyllidea</taxon>
        <taxon>Taeniidae</taxon>
        <taxon>Taenia</taxon>
    </lineage>
</organism>
<dbReference type="GO" id="GO:0034220">
    <property type="term" value="P:monoatomic ion transmembrane transport"/>
    <property type="evidence" value="ECO:0007669"/>
    <property type="project" value="UniProtKB-KW"/>
</dbReference>
<keyword evidence="6 9" id="KW-0406">Ion transport</keyword>
<dbReference type="GO" id="GO:0005921">
    <property type="term" value="C:gap junction"/>
    <property type="evidence" value="ECO:0007669"/>
    <property type="project" value="UniProtKB-UniRule"/>
</dbReference>
<reference evidence="11 12" key="2">
    <citation type="submission" date="2018-11" db="EMBL/GenBank/DDBJ databases">
        <authorList>
            <consortium name="Pathogen Informatics"/>
        </authorList>
    </citation>
    <scope>NUCLEOTIDE SEQUENCE [LARGE SCALE GENOMIC DNA]</scope>
</reference>
<keyword evidence="4 9" id="KW-0812">Transmembrane</keyword>
<feature type="region of interest" description="Disordered" evidence="10">
    <location>
        <begin position="182"/>
        <end position="203"/>
    </location>
</feature>
<keyword evidence="7 9" id="KW-0472">Membrane</keyword>
<dbReference type="GO" id="GO:0005886">
    <property type="term" value="C:plasma membrane"/>
    <property type="evidence" value="ECO:0007669"/>
    <property type="project" value="UniProtKB-SubCell"/>
</dbReference>
<dbReference type="GO" id="GO:0005243">
    <property type="term" value="F:gap junction channel activity"/>
    <property type="evidence" value="ECO:0007669"/>
    <property type="project" value="TreeGrafter"/>
</dbReference>
<dbReference type="AlphaFoldDB" id="A0A158R7R5"/>
<comment type="function">
    <text evidence="9">Structural component of the gap junctions.</text>
</comment>
<accession>A0A158R7R5</accession>
<dbReference type="Proteomes" id="UP000282613">
    <property type="component" value="Unassembled WGS sequence"/>
</dbReference>
<dbReference type="OrthoDB" id="5867527at2759"/>
<feature type="transmembrane region" description="Helical" evidence="9">
    <location>
        <begin position="30"/>
        <end position="50"/>
    </location>
</feature>
<evidence type="ECO:0000256" key="8">
    <source>
        <dbReference type="ARBA" id="ARBA00023303"/>
    </source>
</evidence>
<feature type="transmembrane region" description="Helical" evidence="9">
    <location>
        <begin position="758"/>
        <end position="779"/>
    </location>
</feature>
<dbReference type="STRING" id="60517.A0A158R7R5"/>
<dbReference type="PRINTS" id="PR01262">
    <property type="entry name" value="INNEXIN"/>
</dbReference>
<keyword evidence="8 9" id="KW-0407">Ion channel</keyword>
<keyword evidence="5 9" id="KW-1133">Transmembrane helix</keyword>
<evidence type="ECO:0000256" key="3">
    <source>
        <dbReference type="ARBA" id="ARBA00022475"/>
    </source>
</evidence>
<dbReference type="Pfam" id="PF00876">
    <property type="entry name" value="Innexin"/>
    <property type="match status" value="3"/>
</dbReference>
<keyword evidence="12" id="KW-1185">Reference proteome</keyword>
<feature type="transmembrane region" description="Helical" evidence="9">
    <location>
        <begin position="562"/>
        <end position="581"/>
    </location>
</feature>
<evidence type="ECO:0000256" key="7">
    <source>
        <dbReference type="ARBA" id="ARBA00023136"/>
    </source>
</evidence>
<feature type="transmembrane region" description="Helical" evidence="9">
    <location>
        <begin position="896"/>
        <end position="917"/>
    </location>
</feature>
<protein>
    <recommendedName>
        <fullName evidence="9">Innexin</fullName>
    </recommendedName>
</protein>
<evidence type="ECO:0000313" key="13">
    <source>
        <dbReference type="WBParaSite" id="TASK_0000427001-mRNA-1"/>
    </source>
</evidence>
<feature type="transmembrane region" description="Helical" evidence="9">
    <location>
        <begin position="668"/>
        <end position="690"/>
    </location>
</feature>